<evidence type="ECO:0000256" key="7">
    <source>
        <dbReference type="ARBA" id="ARBA00022884"/>
    </source>
</evidence>
<dbReference type="SUPFAM" id="SSF50447">
    <property type="entry name" value="Translation proteins"/>
    <property type="match status" value="1"/>
</dbReference>
<dbReference type="Proteomes" id="UP001164746">
    <property type="component" value="Chromosome 15"/>
</dbReference>
<reference evidence="12" key="1">
    <citation type="submission" date="2022-11" db="EMBL/GenBank/DDBJ databases">
        <title>Centuries of genome instability and evolution in soft-shell clam transmissible cancer (bioRxiv).</title>
        <authorList>
            <person name="Hart S.F.M."/>
            <person name="Yonemitsu M.A."/>
            <person name="Giersch R.M."/>
            <person name="Beal B.F."/>
            <person name="Arriagada G."/>
            <person name="Davis B.W."/>
            <person name="Ostrander E.A."/>
            <person name="Goff S.P."/>
            <person name="Metzger M.J."/>
        </authorList>
    </citation>
    <scope>NUCLEOTIDE SEQUENCE</scope>
    <source>
        <strain evidence="12">MELC-2E11</strain>
        <tissue evidence="12">Siphon/mantle</tissue>
    </source>
</reference>
<dbReference type="EMBL" id="CP111026">
    <property type="protein sequence ID" value="WAR28161.1"/>
    <property type="molecule type" value="Genomic_DNA"/>
</dbReference>
<keyword evidence="8" id="KW-0648">Protein biosynthesis</keyword>
<evidence type="ECO:0000256" key="6">
    <source>
        <dbReference type="ARBA" id="ARBA00022840"/>
    </source>
</evidence>
<dbReference type="InterPro" id="IPR050058">
    <property type="entry name" value="Ala-tRNA_ligase"/>
</dbReference>
<dbReference type="PANTHER" id="PTHR11777">
    <property type="entry name" value="ALANYL-TRNA SYNTHETASE"/>
    <property type="match status" value="1"/>
</dbReference>
<evidence type="ECO:0000313" key="11">
    <source>
        <dbReference type="EMBL" id="WAR28145.1"/>
    </source>
</evidence>
<evidence type="ECO:0000256" key="2">
    <source>
        <dbReference type="ARBA" id="ARBA00013168"/>
    </source>
</evidence>
<feature type="domain" description="Alanyl-transfer RNA synthetases family profile" evidence="10">
    <location>
        <begin position="31"/>
        <end position="303"/>
    </location>
</feature>
<dbReference type="Gene3D" id="3.30.930.10">
    <property type="entry name" value="Bira Bifunctional Protein, Domain 2"/>
    <property type="match status" value="1"/>
</dbReference>
<dbReference type="Pfam" id="PF07973">
    <property type="entry name" value="tRNA_SAD"/>
    <property type="match status" value="1"/>
</dbReference>
<protein>
    <recommendedName>
        <fullName evidence="2">alanine--tRNA ligase</fullName>
        <ecNumber evidence="2">6.1.1.7</ecNumber>
    </recommendedName>
</protein>
<gene>
    <name evidence="11" type="ORF">MAR_013849</name>
    <name evidence="12" type="ORF">MAR_013865</name>
</gene>
<dbReference type="InterPro" id="IPR018163">
    <property type="entry name" value="Thr/Ala-tRNA-synth_IIc_edit"/>
</dbReference>
<evidence type="ECO:0000256" key="9">
    <source>
        <dbReference type="ARBA" id="ARBA00023146"/>
    </source>
</evidence>
<dbReference type="SUPFAM" id="SSF55681">
    <property type="entry name" value="Class II aaRS and biotin synthetases"/>
    <property type="match status" value="1"/>
</dbReference>
<dbReference type="PROSITE" id="PS50860">
    <property type="entry name" value="AA_TRNA_LIGASE_II_ALA"/>
    <property type="match status" value="1"/>
</dbReference>
<dbReference type="SUPFAM" id="SSF55186">
    <property type="entry name" value="ThrRS/AlaRS common domain"/>
    <property type="match status" value="1"/>
</dbReference>
<evidence type="ECO:0000256" key="8">
    <source>
        <dbReference type="ARBA" id="ARBA00022917"/>
    </source>
</evidence>
<keyword evidence="7" id="KW-0694">RNA-binding</keyword>
<evidence type="ECO:0000256" key="5">
    <source>
        <dbReference type="ARBA" id="ARBA00022741"/>
    </source>
</evidence>
<keyword evidence="9" id="KW-0030">Aminoacyl-tRNA synthetase</keyword>
<proteinExistence type="inferred from homology"/>
<name>A0ABY7G542_MYAAR</name>
<keyword evidence="5" id="KW-0547">Nucleotide-binding</keyword>
<comment type="similarity">
    <text evidence="1">Belongs to the class-II aminoacyl-tRNA synthetase family. Alax-L subfamily.</text>
</comment>
<keyword evidence="4" id="KW-0436">Ligase</keyword>
<dbReference type="Gene3D" id="2.40.30.130">
    <property type="match status" value="1"/>
</dbReference>
<keyword evidence="3" id="KW-0820">tRNA-binding</keyword>
<dbReference type="InterPro" id="IPR018164">
    <property type="entry name" value="Ala-tRNA-synth_IIc_N"/>
</dbReference>
<dbReference type="InterPro" id="IPR012947">
    <property type="entry name" value="tRNA_SAD"/>
</dbReference>
<dbReference type="Pfam" id="PF01411">
    <property type="entry name" value="tRNA-synt_2c"/>
    <property type="match status" value="2"/>
</dbReference>
<dbReference type="CDD" id="cd00673">
    <property type="entry name" value="AlaRS_core"/>
    <property type="match status" value="1"/>
</dbReference>
<keyword evidence="6" id="KW-0067">ATP-binding</keyword>
<dbReference type="InterPro" id="IPR018165">
    <property type="entry name" value="Ala-tRNA-synth_IIc_core"/>
</dbReference>
<evidence type="ECO:0000313" key="13">
    <source>
        <dbReference type="Proteomes" id="UP001164746"/>
    </source>
</evidence>
<evidence type="ECO:0000256" key="3">
    <source>
        <dbReference type="ARBA" id="ARBA00022555"/>
    </source>
</evidence>
<dbReference type="InterPro" id="IPR009000">
    <property type="entry name" value="Transl_B-barrel_sf"/>
</dbReference>
<sequence length="564" mass="63430">MFHHSICQTCLKKITSITLRRYSVKTNNTKWKSKNVRQAFLDFFCQKHDHQFVKSSSVIPGKGEGTYFTNAGMNQFKPIFLGATQDHSELQAYKRVANSQKCVRVGGKHNDLDDVGRDYTHHTFFEMLGSWSFGDYFKQEACSMALNLLVGVYGLPLERLYFTYFGGDPSQELKPDLDVPEAHILPYGMEDNFWDMGDTGPCGPCTEIHYDHLGSRDAGILVNTGLQEGDPFPEVSQHASKTQEILMEAEDRYLLMYSDGRKNFEKLMRKNPELKSVNEFPTVTSTISCLVDDGNKLSERVNVGDRVGVIVGKTQFYAEKGGQVGDVGFITSETGEIEVKDTQCSQGHILHVGIVTRGHMEKGQELKLDIDPVDVNIDDIYRIESMVWSWLGKGDRIVVERELTPLKHALQLEGIVYLENAVYPDHVYVVTVRDPGTQQVISRELCGGTHVTNSEEIEDFCITSLTGHTSAVKSVLNKMMKKLSVRRPLILVVQATNNTNAYHSPITSDTLVQELCKMVQGQVTQQEENYTVITVKGDNFDMFLEAANRVQANYITEKTSATKN</sequence>
<dbReference type="EMBL" id="CP111026">
    <property type="protein sequence ID" value="WAR28145.1"/>
    <property type="molecule type" value="Genomic_DNA"/>
</dbReference>
<evidence type="ECO:0000313" key="12">
    <source>
        <dbReference type="EMBL" id="WAR28161.1"/>
    </source>
</evidence>
<accession>A0ABY7G542</accession>
<keyword evidence="13" id="KW-1185">Reference proteome</keyword>
<dbReference type="PANTHER" id="PTHR11777:SF9">
    <property type="entry name" value="ALANINE--TRNA LIGASE, CYTOPLASMIC"/>
    <property type="match status" value="1"/>
</dbReference>
<dbReference type="EC" id="6.1.1.7" evidence="2"/>
<dbReference type="SMART" id="SM00863">
    <property type="entry name" value="tRNA_SAD"/>
    <property type="match status" value="1"/>
</dbReference>
<organism evidence="12 13">
    <name type="scientific">Mya arenaria</name>
    <name type="common">Soft-shell clam</name>
    <dbReference type="NCBI Taxonomy" id="6604"/>
    <lineage>
        <taxon>Eukaryota</taxon>
        <taxon>Metazoa</taxon>
        <taxon>Spiralia</taxon>
        <taxon>Lophotrochozoa</taxon>
        <taxon>Mollusca</taxon>
        <taxon>Bivalvia</taxon>
        <taxon>Autobranchia</taxon>
        <taxon>Heteroconchia</taxon>
        <taxon>Euheterodonta</taxon>
        <taxon>Imparidentia</taxon>
        <taxon>Neoheterodontei</taxon>
        <taxon>Myida</taxon>
        <taxon>Myoidea</taxon>
        <taxon>Myidae</taxon>
        <taxon>Mya</taxon>
    </lineage>
</organism>
<dbReference type="InterPro" id="IPR045864">
    <property type="entry name" value="aa-tRNA-synth_II/BPL/LPL"/>
</dbReference>
<evidence type="ECO:0000259" key="10">
    <source>
        <dbReference type="PROSITE" id="PS50860"/>
    </source>
</evidence>
<evidence type="ECO:0000256" key="4">
    <source>
        <dbReference type="ARBA" id="ARBA00022598"/>
    </source>
</evidence>
<evidence type="ECO:0000256" key="1">
    <source>
        <dbReference type="ARBA" id="ARBA00008429"/>
    </source>
</evidence>